<sequence length="155" mass="17555">MSELLIKSYETARKFFIKNVEALDESILHVQPEGFNNSIHWHVGHVLTVAEQFVFGFPKKSNNLPANYLELFGNGTKPADWNEDVPSVKDLTAQLKDQIKRIKEIPANSFDHKLPEPFLGQETVGELTSFAVFHEALHLGKIQEMKRVIEIAGSK</sequence>
<dbReference type="KEGG" id="nmk:CHR53_01515"/>
<evidence type="ECO:0000259" key="1">
    <source>
        <dbReference type="Pfam" id="PF12867"/>
    </source>
</evidence>
<feature type="domain" description="DinB-like" evidence="1">
    <location>
        <begin position="9"/>
        <end position="140"/>
    </location>
</feature>
<proteinExistence type="predicted"/>
<dbReference type="InterPro" id="IPR024775">
    <property type="entry name" value="DinB-like"/>
</dbReference>
<accession>A0A3Q9QW16</accession>
<organism evidence="2 3">
    <name type="scientific">Neobacillus mesonae</name>
    <dbReference type="NCBI Taxonomy" id="1193713"/>
    <lineage>
        <taxon>Bacteria</taxon>
        <taxon>Bacillati</taxon>
        <taxon>Bacillota</taxon>
        <taxon>Bacilli</taxon>
        <taxon>Bacillales</taxon>
        <taxon>Bacillaceae</taxon>
        <taxon>Neobacillus</taxon>
    </lineage>
</organism>
<dbReference type="SUPFAM" id="SSF109854">
    <property type="entry name" value="DinB/YfiT-like putative metalloenzymes"/>
    <property type="match status" value="1"/>
</dbReference>
<dbReference type="AlphaFoldDB" id="A0A3Q9QW16"/>
<evidence type="ECO:0000313" key="2">
    <source>
        <dbReference type="EMBL" id="AZU60059.1"/>
    </source>
</evidence>
<evidence type="ECO:0000313" key="3">
    <source>
        <dbReference type="Proteomes" id="UP000282892"/>
    </source>
</evidence>
<dbReference type="STRING" id="1193713.GCA_001636315_02856"/>
<dbReference type="EMBL" id="CP022572">
    <property type="protein sequence ID" value="AZU60059.1"/>
    <property type="molecule type" value="Genomic_DNA"/>
</dbReference>
<protein>
    <submittedName>
        <fullName evidence="2">Formate dehydrogenase</fullName>
    </submittedName>
</protein>
<gene>
    <name evidence="2" type="ORF">CHR53_01515</name>
</gene>
<name>A0A3Q9QW16_9BACI</name>
<reference evidence="2 3" key="1">
    <citation type="submission" date="2017-07" db="EMBL/GenBank/DDBJ databases">
        <title>The complete genome sequence of Bacillus mesonae strain H20-5, an efficient strain improving plant abiotic stress resistance.</title>
        <authorList>
            <person name="Kim S.Y."/>
            <person name="Song H."/>
            <person name="Sang M.K."/>
            <person name="Weon H.-Y."/>
            <person name="Song J."/>
        </authorList>
    </citation>
    <scope>NUCLEOTIDE SEQUENCE [LARGE SCALE GENOMIC DNA]</scope>
    <source>
        <strain evidence="2 3">H20-5</strain>
    </source>
</reference>
<dbReference type="InterPro" id="IPR034660">
    <property type="entry name" value="DinB/YfiT-like"/>
</dbReference>
<dbReference type="Proteomes" id="UP000282892">
    <property type="component" value="Chromosome"/>
</dbReference>
<dbReference type="Pfam" id="PF12867">
    <property type="entry name" value="DinB_2"/>
    <property type="match status" value="1"/>
</dbReference>
<dbReference type="OrthoDB" id="4295522at2"/>
<dbReference type="Gene3D" id="1.20.120.450">
    <property type="entry name" value="dinb family like domain"/>
    <property type="match status" value="1"/>
</dbReference>
<keyword evidence="3" id="KW-1185">Reference proteome</keyword>
<dbReference type="RefSeq" id="WP_127484574.1">
    <property type="nucleotide sequence ID" value="NZ_CP022572.1"/>
</dbReference>